<accession>A0A2H5A4C9</accession>
<proteinExistence type="predicted"/>
<evidence type="ECO:0000313" key="3">
    <source>
        <dbReference type="EMBL" id="AUG49520.1"/>
    </source>
</evidence>
<keyword evidence="2" id="KW-1133">Transmembrane helix</keyword>
<geneLocation type="plasmid" evidence="3 4">
    <name>pNYT2</name>
</geneLocation>
<evidence type="ECO:0000313" key="4">
    <source>
        <dbReference type="Proteomes" id="UP000242917"/>
    </source>
</evidence>
<feature type="transmembrane region" description="Helical" evidence="2">
    <location>
        <begin position="115"/>
        <end position="136"/>
    </location>
</feature>
<feature type="transmembrane region" description="Helical" evidence="2">
    <location>
        <begin position="43"/>
        <end position="67"/>
    </location>
</feature>
<gene>
    <name evidence="3" type="ORF">BVU17_18210</name>
</gene>
<dbReference type="AlphaFoldDB" id="A0A2H5A4C9"/>
<protein>
    <submittedName>
        <fullName evidence="3">Uncharacterized protein</fullName>
    </submittedName>
</protein>
<dbReference type="KEGG" id="hta:BVU17_18210"/>
<sequence>MNQTGADGGGSDDPSLSLGDGSGQESLSGITNFLQNGGDAGKVLSASIVGLIVSPVVAVIDVINAVANFFAQPFNNAGDAIGSLLTGLFEAPGNLLIAGADVSETVLRSVLGETLAGLFAFPVTVGLVMIGLYAVVRYLREDETGDVLPGLPIDVPTDIFGVEEEETIDE</sequence>
<dbReference type="OrthoDB" id="222241at2157"/>
<organism evidence="3 4">
    <name type="scientific">Haloarcula taiwanensis</name>
    <dbReference type="NCBI Taxonomy" id="1932004"/>
    <lineage>
        <taxon>Archaea</taxon>
        <taxon>Methanobacteriati</taxon>
        <taxon>Methanobacteriota</taxon>
        <taxon>Stenosarchaea group</taxon>
        <taxon>Halobacteria</taxon>
        <taxon>Halobacteriales</taxon>
        <taxon>Haloarculaceae</taxon>
        <taxon>Haloarcula</taxon>
    </lineage>
</organism>
<feature type="compositionally biased region" description="Gly residues" evidence="1">
    <location>
        <begin position="1"/>
        <end position="11"/>
    </location>
</feature>
<dbReference type="EMBL" id="CP019157">
    <property type="protein sequence ID" value="AUG49520.1"/>
    <property type="molecule type" value="Genomic_DNA"/>
</dbReference>
<evidence type="ECO:0000256" key="1">
    <source>
        <dbReference type="SAM" id="MobiDB-lite"/>
    </source>
</evidence>
<evidence type="ECO:0000256" key="2">
    <source>
        <dbReference type="SAM" id="Phobius"/>
    </source>
</evidence>
<keyword evidence="4" id="KW-1185">Reference proteome</keyword>
<feature type="region of interest" description="Disordered" evidence="1">
    <location>
        <begin position="1"/>
        <end position="23"/>
    </location>
</feature>
<keyword evidence="2" id="KW-0472">Membrane</keyword>
<reference evidence="3 4" key="1">
    <citation type="submission" date="2017-01" db="EMBL/GenBank/DDBJ databases">
        <title>A Red Light-Sensitive Sensory Rhodopsin I From Haloarcula taiwanensis, A New Haloarchaeon Isolated From Taiwan.</title>
        <authorList>
            <person name="Yang C.-S."/>
            <person name="Han Y.-A."/>
            <person name="Chen P.-C."/>
            <person name="Ng W.V."/>
            <person name="Chen T.-W."/>
        </authorList>
    </citation>
    <scope>NUCLEOTIDE SEQUENCE [LARGE SCALE GENOMIC DNA]</scope>
    <source>
        <strain evidence="3 4">Taiwanensis</strain>
        <plasmid evidence="3 4">pNYT2</plasmid>
    </source>
</reference>
<keyword evidence="3" id="KW-0614">Plasmid</keyword>
<keyword evidence="2" id="KW-0812">Transmembrane</keyword>
<dbReference type="Proteomes" id="UP000242917">
    <property type="component" value="Plasmid pNYT2"/>
</dbReference>
<name>A0A2H5A4C9_9EURY</name>